<protein>
    <submittedName>
        <fullName evidence="1">Uncharacterized protein</fullName>
    </submittedName>
</protein>
<organism evidence="1 4">
    <name type="scientific">Helicobacter muridarum</name>
    <dbReference type="NCBI Taxonomy" id="216"/>
    <lineage>
        <taxon>Bacteria</taxon>
        <taxon>Pseudomonadati</taxon>
        <taxon>Campylobacterota</taxon>
        <taxon>Epsilonproteobacteria</taxon>
        <taxon>Campylobacterales</taxon>
        <taxon>Helicobacteraceae</taxon>
        <taxon>Helicobacter</taxon>
    </lineage>
</organism>
<evidence type="ECO:0000313" key="4">
    <source>
        <dbReference type="Proteomes" id="UP000255139"/>
    </source>
</evidence>
<gene>
    <name evidence="2" type="ORF">LS73_000155</name>
    <name evidence="1" type="ORF">NCTC12714_01011</name>
</gene>
<accession>A0A099TVL3</accession>
<evidence type="ECO:0000313" key="2">
    <source>
        <dbReference type="EMBL" id="TLE01595.1"/>
    </source>
</evidence>
<evidence type="ECO:0000313" key="1">
    <source>
        <dbReference type="EMBL" id="STQ86209.1"/>
    </source>
</evidence>
<dbReference type="EMBL" id="JRPD02000001">
    <property type="protein sequence ID" value="TLE01595.1"/>
    <property type="molecule type" value="Genomic_DNA"/>
</dbReference>
<name>A0A099TVL3_9HELI</name>
<dbReference type="RefSeq" id="WP_034559274.1">
    <property type="nucleotide sequence ID" value="NZ_FZML01000010.1"/>
</dbReference>
<dbReference type="Proteomes" id="UP000255139">
    <property type="component" value="Unassembled WGS sequence"/>
</dbReference>
<proteinExistence type="predicted"/>
<dbReference type="STRING" id="216.LS73_09010"/>
<sequence length="64" mass="7469">MNAFVLRLLLLDSSLKAWSLPHKVTPFAFCLKTSKINSQDFRISVICIILEFFKRYVCMKEGTR</sequence>
<reference evidence="2 3" key="1">
    <citation type="journal article" date="2014" name="Genome Announc.">
        <title>Draft genome sequences of eight enterohepatic helicobacter species isolated from both laboratory and wild rodents.</title>
        <authorList>
            <person name="Sheh A."/>
            <person name="Shen Z."/>
            <person name="Fox J.G."/>
        </authorList>
    </citation>
    <scope>NUCLEOTIDE SEQUENCE [LARGE SCALE GENOMIC DNA]</scope>
    <source>
        <strain evidence="2 3">ST1</strain>
    </source>
</reference>
<dbReference type="AlphaFoldDB" id="A0A099TVL3"/>
<dbReference type="Proteomes" id="UP000029922">
    <property type="component" value="Unassembled WGS sequence"/>
</dbReference>
<dbReference type="EMBL" id="UGJE01000002">
    <property type="protein sequence ID" value="STQ86209.1"/>
    <property type="molecule type" value="Genomic_DNA"/>
</dbReference>
<evidence type="ECO:0000313" key="3">
    <source>
        <dbReference type="Proteomes" id="UP000029922"/>
    </source>
</evidence>
<keyword evidence="4" id="KW-1185">Reference proteome</keyword>
<reference evidence="1 4" key="2">
    <citation type="submission" date="2018-06" db="EMBL/GenBank/DDBJ databases">
        <authorList>
            <consortium name="Pathogen Informatics"/>
            <person name="Doyle S."/>
        </authorList>
    </citation>
    <scope>NUCLEOTIDE SEQUENCE [LARGE SCALE GENOMIC DNA]</scope>
    <source>
        <strain evidence="1 4">NCTC12714</strain>
    </source>
</reference>